<evidence type="ECO:0000256" key="2">
    <source>
        <dbReference type="ARBA" id="ARBA00022692"/>
    </source>
</evidence>
<dbReference type="Proteomes" id="UP000569329">
    <property type="component" value="Unassembled WGS sequence"/>
</dbReference>
<keyword evidence="3 7" id="KW-1133">Transmembrane helix</keyword>
<reference evidence="9 10" key="1">
    <citation type="submission" date="2020-07" db="EMBL/GenBank/DDBJ databases">
        <title>Sequencing the genomes of 1000 actinobacteria strains.</title>
        <authorList>
            <person name="Klenk H.-P."/>
        </authorList>
    </citation>
    <scope>NUCLEOTIDE SEQUENCE [LARGE SCALE GENOMIC DNA]</scope>
    <source>
        <strain evidence="9 10">DSM 45975</strain>
    </source>
</reference>
<protein>
    <recommendedName>
        <fullName evidence="7">Endolytic murein transglycosylase</fullName>
        <ecNumber evidence="7">4.2.2.29</ecNumber>
    </recommendedName>
    <alternativeName>
        <fullName evidence="7">Peptidoglycan lytic transglycosylase</fullName>
    </alternativeName>
    <alternativeName>
        <fullName evidence="7">Peptidoglycan polymerization terminase</fullName>
    </alternativeName>
</protein>
<comment type="subcellular location">
    <subcellularLocation>
        <location evidence="7">Cell membrane</location>
        <topology evidence="7">Single-pass membrane protein</topology>
    </subcellularLocation>
</comment>
<gene>
    <name evidence="7" type="primary">mltG</name>
    <name evidence="9" type="ORF">FHX42_000842</name>
</gene>
<accession>A0A839DR19</accession>
<dbReference type="GO" id="GO:0009252">
    <property type="term" value="P:peptidoglycan biosynthetic process"/>
    <property type="evidence" value="ECO:0007669"/>
    <property type="project" value="UniProtKB-UniRule"/>
</dbReference>
<keyword evidence="2 7" id="KW-0812">Transmembrane</keyword>
<evidence type="ECO:0000256" key="7">
    <source>
        <dbReference type="HAMAP-Rule" id="MF_02065"/>
    </source>
</evidence>
<dbReference type="GO" id="GO:0071555">
    <property type="term" value="P:cell wall organization"/>
    <property type="evidence" value="ECO:0007669"/>
    <property type="project" value="UniProtKB-KW"/>
</dbReference>
<comment type="similarity">
    <text evidence="7">Belongs to the transglycosylase MltG family.</text>
</comment>
<proteinExistence type="inferred from homology"/>
<keyword evidence="10" id="KW-1185">Reference proteome</keyword>
<feature type="transmembrane region" description="Helical" evidence="7">
    <location>
        <begin position="39"/>
        <end position="59"/>
    </location>
</feature>
<comment type="catalytic activity">
    <reaction evidence="7">
        <text>a peptidoglycan chain = a peptidoglycan chain with N-acetyl-1,6-anhydromuramyl-[peptide] at the reducing end + a peptidoglycan chain with N-acetylglucosamine at the non-reducing end.</text>
        <dbReference type="EC" id="4.2.2.29"/>
    </reaction>
</comment>
<evidence type="ECO:0000256" key="3">
    <source>
        <dbReference type="ARBA" id="ARBA00022989"/>
    </source>
</evidence>
<evidence type="ECO:0000256" key="4">
    <source>
        <dbReference type="ARBA" id="ARBA00023136"/>
    </source>
</evidence>
<dbReference type="Gene3D" id="3.30.1490.480">
    <property type="entry name" value="Endolytic murein transglycosylase"/>
    <property type="match status" value="1"/>
</dbReference>
<keyword evidence="1 7" id="KW-1003">Cell membrane</keyword>
<evidence type="ECO:0000313" key="10">
    <source>
        <dbReference type="Proteomes" id="UP000569329"/>
    </source>
</evidence>
<organism evidence="9 10">
    <name type="scientific">Halosaccharopolyspora lacisalsi</name>
    <dbReference type="NCBI Taxonomy" id="1000566"/>
    <lineage>
        <taxon>Bacteria</taxon>
        <taxon>Bacillati</taxon>
        <taxon>Actinomycetota</taxon>
        <taxon>Actinomycetes</taxon>
        <taxon>Pseudonocardiales</taxon>
        <taxon>Pseudonocardiaceae</taxon>
        <taxon>Halosaccharopolyspora</taxon>
    </lineage>
</organism>
<dbReference type="InterPro" id="IPR003770">
    <property type="entry name" value="MLTG-like"/>
</dbReference>
<dbReference type="PANTHER" id="PTHR30518:SF2">
    <property type="entry name" value="ENDOLYTIC MUREIN TRANSGLYCOSYLASE"/>
    <property type="match status" value="1"/>
</dbReference>
<dbReference type="AlphaFoldDB" id="A0A839DR19"/>
<dbReference type="GO" id="GO:0008932">
    <property type="term" value="F:lytic endotransglycosylase activity"/>
    <property type="evidence" value="ECO:0007669"/>
    <property type="project" value="UniProtKB-UniRule"/>
</dbReference>
<feature type="region of interest" description="Disordered" evidence="8">
    <location>
        <begin position="1"/>
        <end position="34"/>
    </location>
</feature>
<evidence type="ECO:0000256" key="6">
    <source>
        <dbReference type="ARBA" id="ARBA00023316"/>
    </source>
</evidence>
<sequence length="405" mass="43753">MSDDLGLFADETSEAPQRGRKEAGEERDRFRRRRRRRSVTAAAGVLVLLIIGAGVFYSASLFLSIGDYEDYEGPGTGHVVIEVKQGDTTSAIASTLAEHDVVASATAFLEAARKNEAVSGIQPGFYLMKHKMSGEAAVSHILSEEASVGRVEVRGGMRLADQVDKRGRVVEPGILTMLAKATCTGSEKDCVSGEKMQKVAAETDPADLGAPQWALGPTSKAPPGKQLEGLIMPGVYDVEPGESAKQILRSVVTKSATKMEAAGLPQLARSTPFSPYEVLTIASLVQSEGIRSDFGKVARVVYNRIETDMPLQFDSTINYPLDQPTLLTDDADRDRPGPYNTYLNEGLPPTPISAASTEAISAAEKPQSGPWVYFVKCHKDGRSCFSENMQQHKQAIRKAQERGAY</sequence>
<keyword evidence="5 7" id="KW-0456">Lyase</keyword>
<evidence type="ECO:0000313" key="9">
    <source>
        <dbReference type="EMBL" id="MBA8823513.1"/>
    </source>
</evidence>
<dbReference type="NCBIfam" id="TIGR00247">
    <property type="entry name" value="endolytic transglycosylase MltG"/>
    <property type="match status" value="1"/>
</dbReference>
<dbReference type="RefSeq" id="WP_182542810.1">
    <property type="nucleotide sequence ID" value="NZ_JACGWZ010000001.1"/>
</dbReference>
<dbReference type="PANTHER" id="PTHR30518">
    <property type="entry name" value="ENDOLYTIC MUREIN TRANSGLYCOSYLASE"/>
    <property type="match status" value="1"/>
</dbReference>
<evidence type="ECO:0000256" key="1">
    <source>
        <dbReference type="ARBA" id="ARBA00022475"/>
    </source>
</evidence>
<keyword evidence="6 7" id="KW-0961">Cell wall biogenesis/degradation</keyword>
<evidence type="ECO:0000256" key="5">
    <source>
        <dbReference type="ARBA" id="ARBA00023239"/>
    </source>
</evidence>
<dbReference type="EMBL" id="JACGWZ010000001">
    <property type="protein sequence ID" value="MBA8823513.1"/>
    <property type="molecule type" value="Genomic_DNA"/>
</dbReference>
<comment type="caution">
    <text evidence="9">The sequence shown here is derived from an EMBL/GenBank/DDBJ whole genome shotgun (WGS) entry which is preliminary data.</text>
</comment>
<dbReference type="Pfam" id="PF02618">
    <property type="entry name" value="YceG"/>
    <property type="match status" value="1"/>
</dbReference>
<feature type="compositionally biased region" description="Basic and acidic residues" evidence="8">
    <location>
        <begin position="17"/>
        <end position="29"/>
    </location>
</feature>
<keyword evidence="4 7" id="KW-0472">Membrane</keyword>
<feature type="site" description="Important for catalytic activity" evidence="7">
    <location>
        <position position="288"/>
    </location>
</feature>
<dbReference type="GO" id="GO:0005886">
    <property type="term" value="C:plasma membrane"/>
    <property type="evidence" value="ECO:0007669"/>
    <property type="project" value="UniProtKB-SubCell"/>
</dbReference>
<evidence type="ECO:0000256" key="8">
    <source>
        <dbReference type="SAM" id="MobiDB-lite"/>
    </source>
</evidence>
<comment type="function">
    <text evidence="7">Functions as a peptidoglycan terminase that cleaves nascent peptidoglycan strands endolytically to terminate their elongation.</text>
</comment>
<dbReference type="HAMAP" id="MF_02065">
    <property type="entry name" value="MltG"/>
    <property type="match status" value="1"/>
</dbReference>
<dbReference type="EC" id="4.2.2.29" evidence="7"/>
<name>A0A839DR19_9PSEU</name>